<protein>
    <submittedName>
        <fullName evidence="1">Uncharacterized protein</fullName>
    </submittedName>
</protein>
<sequence>MASRGDAPMSRTCPPIPFLTRLKQFLFSSDELPDFLNRASPASGRGALWDVKGSLVQHTAFGILSAQSAYQVRAPSEPEAIRLASAEIRKFYPGYAFSSLTAQPAQEA</sequence>
<evidence type="ECO:0000313" key="2">
    <source>
        <dbReference type="Proteomes" id="UP000295662"/>
    </source>
</evidence>
<gene>
    <name evidence="1" type="ORF">EI77_00699</name>
</gene>
<organism evidence="1 2">
    <name type="scientific">Prosthecobacter fusiformis</name>
    <dbReference type="NCBI Taxonomy" id="48464"/>
    <lineage>
        <taxon>Bacteria</taxon>
        <taxon>Pseudomonadati</taxon>
        <taxon>Verrucomicrobiota</taxon>
        <taxon>Verrucomicrobiia</taxon>
        <taxon>Verrucomicrobiales</taxon>
        <taxon>Verrucomicrobiaceae</taxon>
        <taxon>Prosthecobacter</taxon>
    </lineage>
</organism>
<proteinExistence type="predicted"/>
<reference evidence="1 2" key="1">
    <citation type="submission" date="2019-03" db="EMBL/GenBank/DDBJ databases">
        <title>Genomic Encyclopedia of Archaeal and Bacterial Type Strains, Phase II (KMG-II): from individual species to whole genera.</title>
        <authorList>
            <person name="Goeker M."/>
        </authorList>
    </citation>
    <scope>NUCLEOTIDE SEQUENCE [LARGE SCALE GENOMIC DNA]</scope>
    <source>
        <strain evidence="1 2">ATCC 25309</strain>
    </source>
</reference>
<name>A0A4R7SQR4_9BACT</name>
<dbReference type="EMBL" id="SOCA01000001">
    <property type="protein sequence ID" value="TDU81391.1"/>
    <property type="molecule type" value="Genomic_DNA"/>
</dbReference>
<comment type="caution">
    <text evidence="1">The sequence shown here is derived from an EMBL/GenBank/DDBJ whole genome shotgun (WGS) entry which is preliminary data.</text>
</comment>
<dbReference type="AlphaFoldDB" id="A0A4R7SQR4"/>
<accession>A0A4R7SQR4</accession>
<keyword evidence="2" id="KW-1185">Reference proteome</keyword>
<evidence type="ECO:0000313" key="1">
    <source>
        <dbReference type="EMBL" id="TDU81391.1"/>
    </source>
</evidence>
<dbReference type="Proteomes" id="UP000295662">
    <property type="component" value="Unassembled WGS sequence"/>
</dbReference>